<organism evidence="2 3">
    <name type="scientific">Faecalibaculum rodentium</name>
    <dbReference type="NCBI Taxonomy" id="1702221"/>
    <lineage>
        <taxon>Bacteria</taxon>
        <taxon>Bacillati</taxon>
        <taxon>Bacillota</taxon>
        <taxon>Erysipelotrichia</taxon>
        <taxon>Erysipelotrichales</taxon>
        <taxon>Erysipelotrichaceae</taxon>
        <taxon>Faecalibaculum</taxon>
    </lineage>
</organism>
<dbReference type="PANTHER" id="PTHR37308:SF1">
    <property type="entry name" value="POLYPRENYL-PHOSPHATE TRANSPORTER"/>
    <property type="match status" value="1"/>
</dbReference>
<keyword evidence="3" id="KW-1185">Reference proteome</keyword>
<dbReference type="InterPro" id="IPR007163">
    <property type="entry name" value="VCA0040-like"/>
</dbReference>
<sequence length="282" mass="30283">MLKRILQGVVVGIANIIPGVSGGTMLVSMGLYDRLIESITHLFRDWKKSVRFLLPIFIGAGLALVLLAKLFEYLLGTWPVPTNLGFCGLIAGSLPFILNKVRHKGFNTSMAVCFLLFFALVVGMALLGENSGAQASVAITPMNVILLFLVGIIAAATMVIPGVSGSMMLMLLGYYEPILHLINQFVSGLIHFDMGKLLPACGALIPCGLGIVVGIFAVAKLIEWVMDRWPAQTYWAIIGLIVASPVAILLNTDWAGFSWMQLLIGVVTFGLGWFTASKLGGD</sequence>
<evidence type="ECO:0008006" key="4">
    <source>
        <dbReference type="Google" id="ProtNLM"/>
    </source>
</evidence>
<reference evidence="2 3" key="1">
    <citation type="journal article" date="2016" name="Gut Pathog.">
        <title>Whole genome sequencing of "Faecalibaculum rodentium" ALO17, isolated from C57BL/6J laboratory mouse feces.</title>
        <authorList>
            <person name="Lim S."/>
            <person name="Chang D.H."/>
            <person name="Ahn S."/>
            <person name="Kim B.C."/>
        </authorList>
    </citation>
    <scope>NUCLEOTIDE SEQUENCE [LARGE SCALE GENOMIC DNA]</scope>
    <source>
        <strain evidence="2 3">Alo17</strain>
    </source>
</reference>
<keyword evidence="1" id="KW-0472">Membrane</keyword>
<dbReference type="Pfam" id="PF04018">
    <property type="entry name" value="VCA0040-like"/>
    <property type="match status" value="1"/>
</dbReference>
<feature type="transmembrane region" description="Helical" evidence="1">
    <location>
        <begin position="139"/>
        <end position="160"/>
    </location>
</feature>
<dbReference type="EMBL" id="CP011391">
    <property type="protein sequence ID" value="AMK55688.1"/>
    <property type="molecule type" value="Genomic_DNA"/>
</dbReference>
<dbReference type="STRING" id="1702221.AALO17_25540"/>
<dbReference type="PATRIC" id="fig|1702221.3.peg.2485"/>
<feature type="transmembrane region" description="Helical" evidence="1">
    <location>
        <begin position="256"/>
        <end position="276"/>
    </location>
</feature>
<dbReference type="OrthoDB" id="9793746at2"/>
<feature type="transmembrane region" description="Helical" evidence="1">
    <location>
        <begin position="52"/>
        <end position="71"/>
    </location>
</feature>
<gene>
    <name evidence="2" type="ORF">AALO17_25540</name>
</gene>
<dbReference type="RefSeq" id="WP_067559629.1">
    <property type="nucleotide sequence ID" value="NZ_CAMTBT010000034.1"/>
</dbReference>
<keyword evidence="1" id="KW-1133">Transmembrane helix</keyword>
<feature type="transmembrane region" description="Helical" evidence="1">
    <location>
        <begin position="197"/>
        <end position="219"/>
    </location>
</feature>
<feature type="transmembrane region" description="Helical" evidence="1">
    <location>
        <begin position="110"/>
        <end position="127"/>
    </location>
</feature>
<dbReference type="Proteomes" id="UP000069771">
    <property type="component" value="Chromosome"/>
</dbReference>
<feature type="transmembrane region" description="Helical" evidence="1">
    <location>
        <begin position="6"/>
        <end position="32"/>
    </location>
</feature>
<accession>A0A140DYG1</accession>
<feature type="transmembrane region" description="Helical" evidence="1">
    <location>
        <begin position="77"/>
        <end position="98"/>
    </location>
</feature>
<evidence type="ECO:0000313" key="2">
    <source>
        <dbReference type="EMBL" id="AMK55688.1"/>
    </source>
</evidence>
<dbReference type="PANTHER" id="PTHR37308">
    <property type="entry name" value="INTEGRAL MEMBRANE PROTEIN"/>
    <property type="match status" value="1"/>
</dbReference>
<dbReference type="KEGG" id="fro:AALO17_25540"/>
<evidence type="ECO:0000313" key="3">
    <source>
        <dbReference type="Proteomes" id="UP000069771"/>
    </source>
</evidence>
<proteinExistence type="predicted"/>
<evidence type="ECO:0000256" key="1">
    <source>
        <dbReference type="SAM" id="Phobius"/>
    </source>
</evidence>
<protein>
    <recommendedName>
        <fullName evidence="4">DUF368 domain-containing protein</fullName>
    </recommendedName>
</protein>
<dbReference type="AlphaFoldDB" id="A0A140DYG1"/>
<name>A0A140DYG1_9FIRM</name>
<keyword evidence="1" id="KW-0812">Transmembrane</keyword>
<dbReference type="GeneID" id="78479053"/>
<feature type="transmembrane region" description="Helical" evidence="1">
    <location>
        <begin position="231"/>
        <end position="250"/>
    </location>
</feature>